<keyword evidence="3" id="KW-1185">Reference proteome</keyword>
<dbReference type="Proteomes" id="UP000315700">
    <property type="component" value="Chromosome"/>
</dbReference>
<dbReference type="OrthoDB" id="7552220at2"/>
<feature type="chain" id="PRO_5021932820" description="3-keto-disaccharide hydrolase domain-containing protein" evidence="1">
    <location>
        <begin position="23"/>
        <end position="284"/>
    </location>
</feature>
<evidence type="ECO:0000313" key="2">
    <source>
        <dbReference type="EMBL" id="QDT56430.1"/>
    </source>
</evidence>
<name>A0A517SJY7_9PLAN</name>
<dbReference type="AlphaFoldDB" id="A0A517SJY7"/>
<dbReference type="Gene3D" id="2.60.120.200">
    <property type="match status" value="1"/>
</dbReference>
<accession>A0A517SJY7</accession>
<evidence type="ECO:0008006" key="4">
    <source>
        <dbReference type="Google" id="ProtNLM"/>
    </source>
</evidence>
<evidence type="ECO:0000256" key="1">
    <source>
        <dbReference type="SAM" id="SignalP"/>
    </source>
</evidence>
<organism evidence="2 3">
    <name type="scientific">Caulifigura coniformis</name>
    <dbReference type="NCBI Taxonomy" id="2527983"/>
    <lineage>
        <taxon>Bacteria</taxon>
        <taxon>Pseudomonadati</taxon>
        <taxon>Planctomycetota</taxon>
        <taxon>Planctomycetia</taxon>
        <taxon>Planctomycetales</taxon>
        <taxon>Planctomycetaceae</taxon>
        <taxon>Caulifigura</taxon>
    </lineage>
</organism>
<proteinExistence type="predicted"/>
<protein>
    <recommendedName>
        <fullName evidence="4">3-keto-disaccharide hydrolase domain-containing protein</fullName>
    </recommendedName>
</protein>
<keyword evidence="1" id="KW-0732">Signal</keyword>
<sequence length="284" mass="31656" precursor="true">MVRTACLMLVGAFAGLAVVSRAAEPEAAFDPPHAAVQFREAFEDDALVKRAWYDGTKFRIAGNAASGDGCLEYEWVDGRTTVQGSSPVRRLFEPADEVSVRFFLKLSKGWGWSGRDYHPHLINILTTENAAWAGPAATHLTLYIEPVGGKLRLAAQDIENKDAPHGLTQGALKGGYNGKFFDSQDVLFNDDKWHCVEAYFKLNSLDMINDRPNPDGIVRGWFDGKLVVEKTDVVLRSTDFPKMRFNQFLMAPYFGPGLLPHPQTLWIDDLAVGRTRIGRLDLRK</sequence>
<dbReference type="RefSeq" id="WP_145033909.1">
    <property type="nucleotide sequence ID" value="NZ_CP036271.1"/>
</dbReference>
<gene>
    <name evidence="2" type="ORF">Pan44_44840</name>
</gene>
<dbReference type="EMBL" id="CP036271">
    <property type="protein sequence ID" value="QDT56430.1"/>
    <property type="molecule type" value="Genomic_DNA"/>
</dbReference>
<dbReference type="KEGG" id="ccos:Pan44_44840"/>
<dbReference type="InParanoid" id="A0A517SJY7"/>
<feature type="signal peptide" evidence="1">
    <location>
        <begin position="1"/>
        <end position="22"/>
    </location>
</feature>
<evidence type="ECO:0000313" key="3">
    <source>
        <dbReference type="Proteomes" id="UP000315700"/>
    </source>
</evidence>
<reference evidence="2 3" key="1">
    <citation type="submission" date="2019-02" db="EMBL/GenBank/DDBJ databases">
        <title>Deep-cultivation of Planctomycetes and their phenomic and genomic characterization uncovers novel biology.</title>
        <authorList>
            <person name="Wiegand S."/>
            <person name="Jogler M."/>
            <person name="Boedeker C."/>
            <person name="Pinto D."/>
            <person name="Vollmers J."/>
            <person name="Rivas-Marin E."/>
            <person name="Kohn T."/>
            <person name="Peeters S.H."/>
            <person name="Heuer A."/>
            <person name="Rast P."/>
            <person name="Oberbeckmann S."/>
            <person name="Bunk B."/>
            <person name="Jeske O."/>
            <person name="Meyerdierks A."/>
            <person name="Storesund J.E."/>
            <person name="Kallscheuer N."/>
            <person name="Luecker S."/>
            <person name="Lage O.M."/>
            <person name="Pohl T."/>
            <person name="Merkel B.J."/>
            <person name="Hornburger P."/>
            <person name="Mueller R.-W."/>
            <person name="Bruemmer F."/>
            <person name="Labrenz M."/>
            <person name="Spormann A.M."/>
            <person name="Op den Camp H."/>
            <person name="Overmann J."/>
            <person name="Amann R."/>
            <person name="Jetten M.S.M."/>
            <person name="Mascher T."/>
            <person name="Medema M.H."/>
            <person name="Devos D.P."/>
            <person name="Kaster A.-K."/>
            <person name="Ovreas L."/>
            <person name="Rohde M."/>
            <person name="Galperin M.Y."/>
            <person name="Jogler C."/>
        </authorList>
    </citation>
    <scope>NUCLEOTIDE SEQUENCE [LARGE SCALE GENOMIC DNA]</scope>
    <source>
        <strain evidence="2 3">Pan44</strain>
    </source>
</reference>